<dbReference type="PANTHER" id="PTHR35271:SF1">
    <property type="entry name" value="ABC TRANSPORTER, SUBSTRATE-BINDING LIPOPROTEIN"/>
    <property type="match status" value="1"/>
</dbReference>
<keyword evidence="3" id="KW-1185">Reference proteome</keyword>
<dbReference type="PANTHER" id="PTHR35271">
    <property type="entry name" value="ABC TRANSPORTER, SUBSTRATE-BINDING LIPOPROTEIN-RELATED"/>
    <property type="match status" value="1"/>
</dbReference>
<sequence length="315" mass="34982">MFGRLIFTLLLAVFLSAMAGIVRADTPTVAIVYPDVREPYRSVFLEIARGMEEELGKPVGHYLLNDRDSTAADRLIGALKNDRIDVVVTLGRAGLAVARPLSAAFPVVIGATMIRPDEVPQGLAGISLTPAPEAMFDHLKKLVPDIKKVTVIYDPRQTAWEIEHAERAAKERDLILTAQPTGNLRDSSDLFRQILLEIKDNSIALWLPRENAAMDEQSLLPEVLREAWEKNFVVFSSNLDHVRKGALFSLYPDNFGMGRSLASLALQQARPGGKFESVKLLRDLLVAVNLRTAEHLGLRFSSQTRREFAMVFPTP</sequence>
<name>A0A177N213_9GAMM</name>
<dbReference type="STRING" id="702114.A1355_15250"/>
<evidence type="ECO:0000256" key="1">
    <source>
        <dbReference type="SAM" id="SignalP"/>
    </source>
</evidence>
<dbReference type="AlphaFoldDB" id="A0A177N213"/>
<feature type="chain" id="PRO_5008068695" description="ABC transporter substrate-binding protein" evidence="1">
    <location>
        <begin position="25"/>
        <end position="315"/>
    </location>
</feature>
<dbReference type="InterPro" id="IPR007487">
    <property type="entry name" value="ABC_transpt-TYRBP-like"/>
</dbReference>
<protein>
    <recommendedName>
        <fullName evidence="4">ABC transporter substrate-binding protein</fullName>
    </recommendedName>
</protein>
<dbReference type="Proteomes" id="UP000077628">
    <property type="component" value="Unassembled WGS sequence"/>
</dbReference>
<proteinExistence type="predicted"/>
<feature type="signal peptide" evidence="1">
    <location>
        <begin position="1"/>
        <end position="24"/>
    </location>
</feature>
<dbReference type="RefSeq" id="WP_064031635.1">
    <property type="nucleotide sequence ID" value="NZ_LUUK01000226.1"/>
</dbReference>
<organism evidence="2 3">
    <name type="scientific">Methylomonas koyamae</name>
    <dbReference type="NCBI Taxonomy" id="702114"/>
    <lineage>
        <taxon>Bacteria</taxon>
        <taxon>Pseudomonadati</taxon>
        <taxon>Pseudomonadota</taxon>
        <taxon>Gammaproteobacteria</taxon>
        <taxon>Methylococcales</taxon>
        <taxon>Methylococcaceae</taxon>
        <taxon>Methylomonas</taxon>
    </lineage>
</organism>
<accession>A0A177N213</accession>
<evidence type="ECO:0008006" key="4">
    <source>
        <dbReference type="Google" id="ProtNLM"/>
    </source>
</evidence>
<reference evidence="3" key="1">
    <citation type="submission" date="2016-03" db="EMBL/GenBank/DDBJ databases">
        <authorList>
            <person name="Heylen K."/>
            <person name="De Vos P."/>
            <person name="Vekeman B."/>
        </authorList>
    </citation>
    <scope>NUCLEOTIDE SEQUENCE [LARGE SCALE GENOMIC DNA]</scope>
    <source>
        <strain evidence="3">R-45383</strain>
    </source>
</reference>
<dbReference type="Gene3D" id="3.40.50.2300">
    <property type="match status" value="1"/>
</dbReference>
<dbReference type="EMBL" id="LUUK01000226">
    <property type="protein sequence ID" value="OAI11881.1"/>
    <property type="molecule type" value="Genomic_DNA"/>
</dbReference>
<keyword evidence="1" id="KW-0732">Signal</keyword>
<dbReference type="Pfam" id="PF04392">
    <property type="entry name" value="ABC_sub_bind"/>
    <property type="match status" value="1"/>
</dbReference>
<evidence type="ECO:0000313" key="3">
    <source>
        <dbReference type="Proteomes" id="UP000077628"/>
    </source>
</evidence>
<evidence type="ECO:0000313" key="2">
    <source>
        <dbReference type="EMBL" id="OAI11881.1"/>
    </source>
</evidence>
<comment type="caution">
    <text evidence="2">The sequence shown here is derived from an EMBL/GenBank/DDBJ whole genome shotgun (WGS) entry which is preliminary data.</text>
</comment>
<gene>
    <name evidence="2" type="ORF">A1355_15250</name>
</gene>